<reference evidence="2 5" key="2">
    <citation type="submission" date="2021-01" db="EMBL/GenBank/DDBJ databases">
        <title>Whole genome shotgun sequence of Cellulomonas oligotrophica NBRC 109435.</title>
        <authorList>
            <person name="Komaki H."/>
            <person name="Tamura T."/>
        </authorList>
    </citation>
    <scope>NUCLEOTIDE SEQUENCE [LARGE SCALE GENOMIC DNA]</scope>
    <source>
        <strain evidence="2 5">NBRC 109435</strain>
    </source>
</reference>
<name>A0A7Y9FF01_9CELL</name>
<dbReference type="Proteomes" id="UP000618382">
    <property type="component" value="Unassembled WGS sequence"/>
</dbReference>
<evidence type="ECO:0008006" key="6">
    <source>
        <dbReference type="Google" id="ProtNLM"/>
    </source>
</evidence>
<evidence type="ECO:0000256" key="1">
    <source>
        <dbReference type="SAM" id="SignalP"/>
    </source>
</evidence>
<feature type="chain" id="PRO_5038582687" description="Lipoprotein" evidence="1">
    <location>
        <begin position="26"/>
        <end position="304"/>
    </location>
</feature>
<dbReference type="Proteomes" id="UP000577956">
    <property type="component" value="Unassembled WGS sequence"/>
</dbReference>
<feature type="signal peptide" evidence="1">
    <location>
        <begin position="1"/>
        <end position="25"/>
    </location>
</feature>
<evidence type="ECO:0000313" key="2">
    <source>
        <dbReference type="EMBL" id="GIG31074.1"/>
    </source>
</evidence>
<proteinExistence type="predicted"/>
<gene>
    <name evidence="3" type="ORF">BKA21_001467</name>
    <name evidence="2" type="ORF">Col01nite_02330</name>
</gene>
<keyword evidence="1" id="KW-0732">Signal</keyword>
<dbReference type="EMBL" id="JACCBK010000001">
    <property type="protein sequence ID" value="NYD85918.1"/>
    <property type="molecule type" value="Genomic_DNA"/>
</dbReference>
<evidence type="ECO:0000313" key="3">
    <source>
        <dbReference type="EMBL" id="NYD85918.1"/>
    </source>
</evidence>
<sequence length="304" mass="30834">MTRPPARSAVTAAALGGACVLAILAGCVAPGPAPVETAATGAPPGPVAVEVAQARTDRVARVVELQVRNDGSTDLTVTEGRLTAGSLDGDVVTLQGRDVPAGATRRLRAALPAPRCAGDPTTVADLDLTVALDVVTADGTAATLQVEPTDEDDDLLRVRGEDCAAAAVAAGLEMALDETLTTRTLDGAPVADVTLRVRAVPGGPRVQLTQVLGTTLLRAPDASSWPLDVDTATLGADAEPVTLPVVPARCDLHAIAEDKRGTVLGVRALVDGVEQPVVYVVSPPDLLGALHRFVVDTCTAAADP</sequence>
<evidence type="ECO:0000313" key="5">
    <source>
        <dbReference type="Proteomes" id="UP000618382"/>
    </source>
</evidence>
<accession>A0A7Y9FF01</accession>
<dbReference type="RefSeq" id="WP_140457640.1">
    <property type="nucleotide sequence ID" value="NZ_BAABFI010000002.1"/>
</dbReference>
<organism evidence="3 4">
    <name type="scientific">Cellulomonas oligotrophica</name>
    <dbReference type="NCBI Taxonomy" id="931536"/>
    <lineage>
        <taxon>Bacteria</taxon>
        <taxon>Bacillati</taxon>
        <taxon>Actinomycetota</taxon>
        <taxon>Actinomycetes</taxon>
        <taxon>Micrococcales</taxon>
        <taxon>Cellulomonadaceae</taxon>
        <taxon>Cellulomonas</taxon>
    </lineage>
</organism>
<comment type="caution">
    <text evidence="3">The sequence shown here is derived from an EMBL/GenBank/DDBJ whole genome shotgun (WGS) entry which is preliminary data.</text>
</comment>
<dbReference type="AlphaFoldDB" id="A0A7Y9FF01"/>
<dbReference type="EMBL" id="BONN01000001">
    <property type="protein sequence ID" value="GIG31074.1"/>
    <property type="molecule type" value="Genomic_DNA"/>
</dbReference>
<dbReference type="PROSITE" id="PS51257">
    <property type="entry name" value="PROKAR_LIPOPROTEIN"/>
    <property type="match status" value="1"/>
</dbReference>
<evidence type="ECO:0000313" key="4">
    <source>
        <dbReference type="Proteomes" id="UP000577956"/>
    </source>
</evidence>
<protein>
    <recommendedName>
        <fullName evidence="6">Lipoprotein</fullName>
    </recommendedName>
</protein>
<keyword evidence="5" id="KW-1185">Reference proteome</keyword>
<reference evidence="3 4" key="1">
    <citation type="submission" date="2020-07" db="EMBL/GenBank/DDBJ databases">
        <title>Sequencing the genomes of 1000 actinobacteria strains.</title>
        <authorList>
            <person name="Klenk H.-P."/>
        </authorList>
    </citation>
    <scope>NUCLEOTIDE SEQUENCE [LARGE SCALE GENOMIC DNA]</scope>
    <source>
        <strain evidence="3 4">DSM 24482</strain>
    </source>
</reference>